<feature type="domain" description="Major facilitator superfamily (MFS) profile" evidence="9">
    <location>
        <begin position="26"/>
        <end position="485"/>
    </location>
</feature>
<dbReference type="Proteomes" id="UP000536624">
    <property type="component" value="Unassembled WGS sequence"/>
</dbReference>
<dbReference type="PANTHER" id="PTHR42718">
    <property type="entry name" value="MAJOR FACILITATOR SUPERFAMILY MULTIDRUG TRANSPORTER MFSC"/>
    <property type="match status" value="1"/>
</dbReference>
<evidence type="ECO:0000256" key="3">
    <source>
        <dbReference type="ARBA" id="ARBA00022692"/>
    </source>
</evidence>
<dbReference type="GO" id="GO:0005886">
    <property type="term" value="C:plasma membrane"/>
    <property type="evidence" value="ECO:0007669"/>
    <property type="project" value="UniProtKB-SubCell"/>
</dbReference>
<dbReference type="PROSITE" id="PS50850">
    <property type="entry name" value="MFS"/>
    <property type="match status" value="1"/>
</dbReference>
<evidence type="ECO:0000313" key="11">
    <source>
        <dbReference type="Proteomes" id="UP000536624"/>
    </source>
</evidence>
<dbReference type="PANTHER" id="PTHR42718:SF9">
    <property type="entry name" value="MAJOR FACILITATOR SUPERFAMILY MULTIDRUG TRANSPORTER MFSC"/>
    <property type="match status" value="1"/>
</dbReference>
<dbReference type="InterPro" id="IPR020846">
    <property type="entry name" value="MFS_dom"/>
</dbReference>
<name>A0A7X6AVS1_STRMQ</name>
<keyword evidence="6" id="KW-0046">Antibiotic resistance</keyword>
<organism evidence="10 11">
    <name type="scientific">Streptomyces malaysiensis</name>
    <dbReference type="NCBI Taxonomy" id="92644"/>
    <lineage>
        <taxon>Bacteria</taxon>
        <taxon>Bacillati</taxon>
        <taxon>Actinomycetota</taxon>
        <taxon>Actinomycetes</taxon>
        <taxon>Kitasatosporales</taxon>
        <taxon>Streptomycetaceae</taxon>
        <taxon>Streptomyces</taxon>
        <taxon>Streptomyces violaceusniger group</taxon>
    </lineage>
</organism>
<accession>A0A7X6AVS1</accession>
<sequence>MDGHRSAAPYGVPDELDAGRLEHRSTAFCVFVLIVLVLIGEMIAFEFTFVYPALTELAALYKTPDIGWVLTIASLVGASVTATVGKLSDMYGKRLVIAWMLGAFAIGTLLCATTSSFGVLLLGRVLQGAAIPISAVSYGLVRDIMPRRLVPIGLGMLASGVGASGVLGPLLGGALIDWAGVRSIFWFLLVYVIVVGAVLLAVVPESPVRAPQRLDLGGAITLFTSVALILLAVSKGEEWGWSSGRTLASLVGGVLVMGVFFQVQRRVTEPLMHLGLLTRRSVATTLLVALLGQFPLAAYSFLNPLMQQSPPHPGNDHGLGLSAFRLGVEITVFQGGMAVIFGVLGGRLARRYGGRVVAIAGCLALTVGILSLGYAGTTLWELQLIAAVTGVGFGMYYAAIPNLMVEAVHAKEQGIAAGMQGVVAGSAASAATAALGAILARHVLVHDPATGVVIYQTDGFRYACFAAALVGAGSVVAAVSMRHGRAPATGGAAPDADPERAAPAGTAPSASSAT</sequence>
<comment type="caution">
    <text evidence="10">The sequence shown here is derived from an EMBL/GenBank/DDBJ whole genome shotgun (WGS) entry which is preliminary data.</text>
</comment>
<evidence type="ECO:0000256" key="2">
    <source>
        <dbReference type="ARBA" id="ARBA00022448"/>
    </source>
</evidence>
<feature type="transmembrane region" description="Helical" evidence="8">
    <location>
        <begin position="282"/>
        <end position="302"/>
    </location>
</feature>
<feature type="transmembrane region" description="Helical" evidence="8">
    <location>
        <begin position="356"/>
        <end position="376"/>
    </location>
</feature>
<feature type="transmembrane region" description="Helical" evidence="8">
    <location>
        <begin position="214"/>
        <end position="233"/>
    </location>
</feature>
<feature type="transmembrane region" description="Helical" evidence="8">
    <location>
        <begin position="184"/>
        <end position="202"/>
    </location>
</feature>
<evidence type="ECO:0000256" key="5">
    <source>
        <dbReference type="ARBA" id="ARBA00023136"/>
    </source>
</evidence>
<protein>
    <recommendedName>
        <fullName evidence="9">Major facilitator superfamily (MFS) profile domain-containing protein</fullName>
    </recommendedName>
</protein>
<gene>
    <name evidence="10" type="ORF">SMALB_2166</name>
</gene>
<feature type="transmembrane region" description="Helical" evidence="8">
    <location>
        <begin position="382"/>
        <end position="400"/>
    </location>
</feature>
<evidence type="ECO:0000256" key="1">
    <source>
        <dbReference type="ARBA" id="ARBA00004651"/>
    </source>
</evidence>
<feature type="transmembrane region" description="Helical" evidence="8">
    <location>
        <begin position="153"/>
        <end position="172"/>
    </location>
</feature>
<comment type="subcellular location">
    <subcellularLocation>
        <location evidence="1">Cell membrane</location>
        <topology evidence="1">Multi-pass membrane protein</topology>
    </subcellularLocation>
</comment>
<dbReference type="AlphaFoldDB" id="A0A7X6AVS1"/>
<dbReference type="InterPro" id="IPR036259">
    <property type="entry name" value="MFS_trans_sf"/>
</dbReference>
<evidence type="ECO:0000259" key="9">
    <source>
        <dbReference type="PROSITE" id="PS50850"/>
    </source>
</evidence>
<reference evidence="10 11" key="1">
    <citation type="submission" date="2020-02" db="EMBL/GenBank/DDBJ databases">
        <title>Streptomyces malaysiensis DSM14702 (JHCC583434, PFL_A843) Genome sequencing and assembly.</title>
        <authorList>
            <person name="Samborskyy M."/>
        </authorList>
    </citation>
    <scope>NUCLEOTIDE SEQUENCE [LARGE SCALE GENOMIC DNA]</scope>
    <source>
        <strain evidence="10 11">DSM 14702</strain>
    </source>
</reference>
<keyword evidence="4 8" id="KW-1133">Transmembrane helix</keyword>
<dbReference type="Gene3D" id="1.20.1250.20">
    <property type="entry name" value="MFS general substrate transporter like domains"/>
    <property type="match status" value="1"/>
</dbReference>
<feature type="transmembrane region" description="Helical" evidence="8">
    <location>
        <begin position="322"/>
        <end position="344"/>
    </location>
</feature>
<keyword evidence="5 8" id="KW-0472">Membrane</keyword>
<dbReference type="RefSeq" id="WP_167500810.1">
    <property type="nucleotide sequence ID" value="NZ_JAALLH010000001.1"/>
</dbReference>
<evidence type="ECO:0000256" key="6">
    <source>
        <dbReference type="ARBA" id="ARBA00023251"/>
    </source>
</evidence>
<evidence type="ECO:0000313" key="10">
    <source>
        <dbReference type="EMBL" id="NIY64208.1"/>
    </source>
</evidence>
<feature type="transmembrane region" description="Helical" evidence="8">
    <location>
        <begin position="121"/>
        <end position="141"/>
    </location>
</feature>
<keyword evidence="3 8" id="KW-0812">Transmembrane</keyword>
<evidence type="ECO:0000256" key="8">
    <source>
        <dbReference type="SAM" id="Phobius"/>
    </source>
</evidence>
<dbReference type="GO" id="GO:0022857">
    <property type="term" value="F:transmembrane transporter activity"/>
    <property type="evidence" value="ECO:0007669"/>
    <property type="project" value="InterPro"/>
</dbReference>
<feature type="transmembrane region" description="Helical" evidence="8">
    <location>
        <begin position="66"/>
        <end position="84"/>
    </location>
</feature>
<feature type="transmembrane region" description="Helical" evidence="8">
    <location>
        <begin position="460"/>
        <end position="479"/>
    </location>
</feature>
<feature type="region of interest" description="Disordered" evidence="7">
    <location>
        <begin position="486"/>
        <end position="514"/>
    </location>
</feature>
<dbReference type="SUPFAM" id="SSF103473">
    <property type="entry name" value="MFS general substrate transporter"/>
    <property type="match status" value="1"/>
</dbReference>
<feature type="transmembrane region" description="Helical" evidence="8">
    <location>
        <begin position="96"/>
        <end position="115"/>
    </location>
</feature>
<feature type="transmembrane region" description="Helical" evidence="8">
    <location>
        <begin position="239"/>
        <end position="261"/>
    </location>
</feature>
<evidence type="ECO:0000256" key="7">
    <source>
        <dbReference type="SAM" id="MobiDB-lite"/>
    </source>
</evidence>
<dbReference type="GO" id="GO:0046677">
    <property type="term" value="P:response to antibiotic"/>
    <property type="evidence" value="ECO:0007669"/>
    <property type="project" value="UniProtKB-KW"/>
</dbReference>
<dbReference type="InterPro" id="IPR011701">
    <property type="entry name" value="MFS"/>
</dbReference>
<evidence type="ECO:0000256" key="4">
    <source>
        <dbReference type="ARBA" id="ARBA00022989"/>
    </source>
</evidence>
<dbReference type="Gene3D" id="1.20.1720.10">
    <property type="entry name" value="Multidrug resistance protein D"/>
    <property type="match status" value="1"/>
</dbReference>
<dbReference type="Pfam" id="PF07690">
    <property type="entry name" value="MFS_1"/>
    <property type="match status" value="1"/>
</dbReference>
<keyword evidence="2" id="KW-0813">Transport</keyword>
<feature type="transmembrane region" description="Helical" evidence="8">
    <location>
        <begin position="28"/>
        <end position="54"/>
    </location>
</feature>
<proteinExistence type="predicted"/>
<feature type="transmembrane region" description="Helical" evidence="8">
    <location>
        <begin position="421"/>
        <end position="440"/>
    </location>
</feature>
<dbReference type="EMBL" id="JAALLH010000001">
    <property type="protein sequence ID" value="NIY64208.1"/>
    <property type="molecule type" value="Genomic_DNA"/>
</dbReference>